<dbReference type="EMBL" id="QGMK01000514">
    <property type="protein sequence ID" value="TVY81249.1"/>
    <property type="molecule type" value="Genomic_DNA"/>
</dbReference>
<feature type="domain" description="NmrA-like" evidence="3">
    <location>
        <begin position="5"/>
        <end position="238"/>
    </location>
</feature>
<keyword evidence="2" id="KW-0560">Oxidoreductase</keyword>
<dbReference type="AlphaFoldDB" id="A0A8T9C694"/>
<keyword evidence="5" id="KW-1185">Reference proteome</keyword>
<gene>
    <name evidence="4" type="primary">PLR3_1</name>
    <name evidence="4" type="ORF">LSUE1_G006543</name>
</gene>
<dbReference type="SUPFAM" id="SSF51735">
    <property type="entry name" value="NAD(P)-binding Rossmann-fold domains"/>
    <property type="match status" value="1"/>
</dbReference>
<comment type="caution">
    <text evidence="4">The sequence shown here is derived from an EMBL/GenBank/DDBJ whole genome shotgun (WGS) entry which is preliminary data.</text>
</comment>
<protein>
    <submittedName>
        <fullName evidence="4">Putative pinoresinol-lariciresinol reductase</fullName>
    </submittedName>
</protein>
<dbReference type="OrthoDB" id="9984533at2759"/>
<dbReference type="Gene3D" id="3.90.25.10">
    <property type="entry name" value="UDP-galactose 4-epimerase, domain 1"/>
    <property type="match status" value="1"/>
</dbReference>
<dbReference type="InterPro" id="IPR051609">
    <property type="entry name" value="NmrA/Isoflavone_reductase-like"/>
</dbReference>
<organism evidence="4 5">
    <name type="scientific">Lachnellula suecica</name>
    <dbReference type="NCBI Taxonomy" id="602035"/>
    <lineage>
        <taxon>Eukaryota</taxon>
        <taxon>Fungi</taxon>
        <taxon>Dikarya</taxon>
        <taxon>Ascomycota</taxon>
        <taxon>Pezizomycotina</taxon>
        <taxon>Leotiomycetes</taxon>
        <taxon>Helotiales</taxon>
        <taxon>Lachnaceae</taxon>
        <taxon>Lachnellula</taxon>
    </lineage>
</organism>
<dbReference type="CDD" id="cd05259">
    <property type="entry name" value="PCBER_SDR_a"/>
    <property type="match status" value="1"/>
</dbReference>
<dbReference type="GO" id="GO:0016491">
    <property type="term" value="F:oxidoreductase activity"/>
    <property type="evidence" value="ECO:0007669"/>
    <property type="project" value="UniProtKB-KW"/>
</dbReference>
<dbReference type="Gene3D" id="3.40.50.720">
    <property type="entry name" value="NAD(P)-binding Rossmann-like Domain"/>
    <property type="match status" value="1"/>
</dbReference>
<name>A0A8T9C694_9HELO</name>
<evidence type="ECO:0000256" key="2">
    <source>
        <dbReference type="ARBA" id="ARBA00023002"/>
    </source>
</evidence>
<accession>A0A8T9C694</accession>
<keyword evidence="1" id="KW-0521">NADP</keyword>
<dbReference type="Pfam" id="PF05368">
    <property type="entry name" value="NmrA"/>
    <property type="match status" value="1"/>
</dbReference>
<reference evidence="4 5" key="1">
    <citation type="submission" date="2018-05" db="EMBL/GenBank/DDBJ databases">
        <title>Genome sequencing and assembly of the regulated plant pathogen Lachnellula willkommii and related sister species for the development of diagnostic species identification markers.</title>
        <authorList>
            <person name="Giroux E."/>
            <person name="Bilodeau G."/>
        </authorList>
    </citation>
    <scope>NUCLEOTIDE SEQUENCE [LARGE SCALE GENOMIC DNA]</scope>
    <source>
        <strain evidence="4 5">CBS 268.59</strain>
    </source>
</reference>
<dbReference type="InterPro" id="IPR008030">
    <property type="entry name" value="NmrA-like"/>
</dbReference>
<proteinExistence type="predicted"/>
<dbReference type="InterPro" id="IPR036291">
    <property type="entry name" value="NAD(P)-bd_dom_sf"/>
</dbReference>
<dbReference type="PANTHER" id="PTHR47706">
    <property type="entry name" value="NMRA-LIKE FAMILY PROTEIN"/>
    <property type="match status" value="1"/>
</dbReference>
<evidence type="ECO:0000313" key="5">
    <source>
        <dbReference type="Proteomes" id="UP000469558"/>
    </source>
</evidence>
<evidence type="ECO:0000313" key="4">
    <source>
        <dbReference type="EMBL" id="TVY81249.1"/>
    </source>
</evidence>
<sequence length="299" mass="31256">MSAIKKVAVIGASGNVGSPVATALLASGFEVTAITRTSSTATFPAGVTVAKVDLTSLSALTEAFTGQDAVVSTIATEALDAQKVLIDAAVAAKVTRFIPSEFGINTREVAGTKIGALLGAKVANVDYLIELAAKHEWFSWTGISTGLFFDWNLVTPLFGLNLAAKRATIFDSGNEPYSTSSLSFIGKIVAAALTNASVTKNRYISVSGFTTTQNEVLKAVEEVTGAKFEVTSTKTAEVEKVADEKMAKGDYSAFIEYLVQYLMADGKGSAVKGNKEALAELGLEEEDMKALVKKIVGGS</sequence>
<evidence type="ECO:0000259" key="3">
    <source>
        <dbReference type="Pfam" id="PF05368"/>
    </source>
</evidence>
<dbReference type="Proteomes" id="UP000469558">
    <property type="component" value="Unassembled WGS sequence"/>
</dbReference>
<dbReference type="PANTHER" id="PTHR47706:SF10">
    <property type="entry name" value="NMRA-LIKE DOMAIN-CONTAINING PROTEIN"/>
    <property type="match status" value="1"/>
</dbReference>
<evidence type="ECO:0000256" key="1">
    <source>
        <dbReference type="ARBA" id="ARBA00022857"/>
    </source>
</evidence>
<dbReference type="InterPro" id="IPR045312">
    <property type="entry name" value="PCBER-like"/>
</dbReference>